<evidence type="ECO:0000256" key="3">
    <source>
        <dbReference type="ARBA" id="ARBA00022692"/>
    </source>
</evidence>
<dbReference type="InterPro" id="IPR000620">
    <property type="entry name" value="EamA_dom"/>
</dbReference>
<keyword evidence="4 6" id="KW-1133">Transmembrane helix</keyword>
<feature type="transmembrane region" description="Helical" evidence="6">
    <location>
        <begin position="94"/>
        <end position="115"/>
    </location>
</feature>
<dbReference type="InterPro" id="IPR050638">
    <property type="entry name" value="AA-Vitamin_Transporters"/>
</dbReference>
<feature type="transmembrane region" description="Helical" evidence="6">
    <location>
        <begin position="66"/>
        <end position="88"/>
    </location>
</feature>
<evidence type="ECO:0000259" key="7">
    <source>
        <dbReference type="Pfam" id="PF00892"/>
    </source>
</evidence>
<dbReference type="AlphaFoldDB" id="A0A0C1M685"/>
<name>A0A0C1M685_9LACO</name>
<gene>
    <name evidence="8" type="ORF">LfDm3_0966</name>
</gene>
<feature type="domain" description="EamA" evidence="7">
    <location>
        <begin position="3"/>
        <end position="138"/>
    </location>
</feature>
<dbReference type="Pfam" id="PF00892">
    <property type="entry name" value="EamA"/>
    <property type="match status" value="2"/>
</dbReference>
<evidence type="ECO:0000256" key="1">
    <source>
        <dbReference type="ARBA" id="ARBA00004127"/>
    </source>
</evidence>
<comment type="caution">
    <text evidence="8">The sequence shown here is derived from an EMBL/GenBank/DDBJ whole genome shotgun (WGS) entry which is preliminary data.</text>
</comment>
<keyword evidence="9" id="KW-1185">Reference proteome</keyword>
<accession>A0A0C1M685</accession>
<sequence>MKKSVIYVLISTLMFSSMEIALKVAGSEFNPIQLNLLRFFIGGVVLLPFAFYELHKRRRKLNLDDWKAFAFTGFACVVISMTLYQLAIVYDKPAIVAVLFSCNPVFAVIFAYFILHERIGRANLISLIISVIGLIVIVNPFNLTNPVGIILSLLSAVTFGFYSILSQSCSVKRNLDGITITCFTFIAGSFELFVLSLITNIPAVASGMKTVGWLSQFAAIPILKDVNLQNFWILFFIGVCVTGGGFAFYFLAMQESGVSIASLVFFIKPGLAPILAMIFVGEKINLPTVVGIVIILIGSVVTFIGERYKETDATMLNDKTIEESK</sequence>
<dbReference type="GO" id="GO:0016020">
    <property type="term" value="C:membrane"/>
    <property type="evidence" value="ECO:0007669"/>
    <property type="project" value="UniProtKB-SubCell"/>
</dbReference>
<feature type="transmembrane region" description="Helical" evidence="6">
    <location>
        <begin position="258"/>
        <end position="280"/>
    </location>
</feature>
<feature type="transmembrane region" description="Helical" evidence="6">
    <location>
        <begin position="147"/>
        <end position="165"/>
    </location>
</feature>
<dbReference type="OrthoDB" id="9813604at2"/>
<dbReference type="PATRIC" id="fig|1614.7.peg.921"/>
<protein>
    <submittedName>
        <fullName evidence="8">Permease of the drug/metabolite transporter (DMT) superfamily</fullName>
    </submittedName>
</protein>
<evidence type="ECO:0000256" key="4">
    <source>
        <dbReference type="ARBA" id="ARBA00022989"/>
    </source>
</evidence>
<dbReference type="Proteomes" id="UP000031397">
    <property type="component" value="Unassembled WGS sequence"/>
</dbReference>
<feature type="transmembrane region" description="Helical" evidence="6">
    <location>
        <begin position="177"/>
        <end position="198"/>
    </location>
</feature>
<evidence type="ECO:0000313" key="8">
    <source>
        <dbReference type="EMBL" id="KID41724.1"/>
    </source>
</evidence>
<dbReference type="EMBL" id="JOJZ01000019">
    <property type="protein sequence ID" value="KID41724.1"/>
    <property type="molecule type" value="Genomic_DNA"/>
</dbReference>
<dbReference type="Gene3D" id="1.10.3730.20">
    <property type="match status" value="1"/>
</dbReference>
<dbReference type="GeneID" id="74913631"/>
<evidence type="ECO:0000256" key="2">
    <source>
        <dbReference type="ARBA" id="ARBA00007362"/>
    </source>
</evidence>
<keyword evidence="5 6" id="KW-0472">Membrane</keyword>
<evidence type="ECO:0000256" key="6">
    <source>
        <dbReference type="SAM" id="Phobius"/>
    </source>
</evidence>
<evidence type="ECO:0000313" key="9">
    <source>
        <dbReference type="Proteomes" id="UP000031397"/>
    </source>
</evidence>
<evidence type="ECO:0000256" key="5">
    <source>
        <dbReference type="ARBA" id="ARBA00023136"/>
    </source>
</evidence>
<feature type="transmembrane region" description="Helical" evidence="6">
    <location>
        <begin position="36"/>
        <end position="54"/>
    </location>
</feature>
<feature type="transmembrane region" description="Helical" evidence="6">
    <location>
        <begin position="231"/>
        <end position="251"/>
    </location>
</feature>
<keyword evidence="3 6" id="KW-0812">Transmembrane</keyword>
<feature type="domain" description="EamA" evidence="7">
    <location>
        <begin position="148"/>
        <end position="303"/>
    </location>
</feature>
<comment type="similarity">
    <text evidence="2">Belongs to the EamA transporter family.</text>
</comment>
<organism evidence="8 9">
    <name type="scientific">Fructilactobacillus fructivorans</name>
    <dbReference type="NCBI Taxonomy" id="1614"/>
    <lineage>
        <taxon>Bacteria</taxon>
        <taxon>Bacillati</taxon>
        <taxon>Bacillota</taxon>
        <taxon>Bacilli</taxon>
        <taxon>Lactobacillales</taxon>
        <taxon>Lactobacillaceae</taxon>
        <taxon>Fructilactobacillus</taxon>
    </lineage>
</organism>
<dbReference type="InterPro" id="IPR037185">
    <property type="entry name" value="EmrE-like"/>
</dbReference>
<comment type="subcellular location">
    <subcellularLocation>
        <location evidence="1">Endomembrane system</location>
        <topology evidence="1">Multi-pass membrane protein</topology>
    </subcellularLocation>
</comment>
<feature type="transmembrane region" description="Helical" evidence="6">
    <location>
        <begin position="286"/>
        <end position="305"/>
    </location>
</feature>
<feature type="transmembrane region" description="Helical" evidence="6">
    <location>
        <begin position="122"/>
        <end position="141"/>
    </location>
</feature>
<dbReference type="SUPFAM" id="SSF103481">
    <property type="entry name" value="Multidrug resistance efflux transporter EmrE"/>
    <property type="match status" value="2"/>
</dbReference>
<proteinExistence type="inferred from homology"/>
<dbReference type="RefSeq" id="WP_052236616.1">
    <property type="nucleotide sequence ID" value="NZ_JOJZ01000019.1"/>
</dbReference>
<dbReference type="PANTHER" id="PTHR32322:SF2">
    <property type="entry name" value="EAMA DOMAIN-CONTAINING PROTEIN"/>
    <property type="match status" value="1"/>
</dbReference>
<reference evidence="8 9" key="1">
    <citation type="submission" date="2014-06" db="EMBL/GenBank/DDBJ databases">
        <title>Functional and comparative genomic analyses of the Drosophila gut microbiota identify candidate symbiosis factors.</title>
        <authorList>
            <person name="Newell P.D."/>
            <person name="Chaston J.M."/>
            <person name="Douglas A.E."/>
        </authorList>
    </citation>
    <scope>NUCLEOTIDE SEQUENCE [LARGE SCALE GENOMIC DNA]</scope>
    <source>
        <strain evidence="8 9">DmCS_002</strain>
    </source>
</reference>
<dbReference type="PANTHER" id="PTHR32322">
    <property type="entry name" value="INNER MEMBRANE TRANSPORTER"/>
    <property type="match status" value="1"/>
</dbReference>